<dbReference type="GO" id="GO:0051539">
    <property type="term" value="F:4 iron, 4 sulfur cluster binding"/>
    <property type="evidence" value="ECO:0007669"/>
    <property type="project" value="UniProtKB-KW"/>
</dbReference>
<dbReference type="PROSITE" id="PS00198">
    <property type="entry name" value="4FE4S_FER_1"/>
    <property type="match status" value="3"/>
</dbReference>
<dbReference type="PANTHER" id="PTHR43687">
    <property type="entry name" value="ADENYLYLSULFATE REDUCTASE, BETA SUBUNIT"/>
    <property type="match status" value="1"/>
</dbReference>
<accession>A0A1H7GYR7</accession>
<feature type="region of interest" description="Disordered" evidence="5">
    <location>
        <begin position="618"/>
        <end position="639"/>
    </location>
</feature>
<evidence type="ECO:0000259" key="6">
    <source>
        <dbReference type="PROSITE" id="PS51379"/>
    </source>
</evidence>
<dbReference type="SUPFAM" id="SSF54862">
    <property type="entry name" value="4Fe-4S ferredoxins"/>
    <property type="match status" value="1"/>
</dbReference>
<reference evidence="7 8" key="1">
    <citation type="submission" date="2016-10" db="EMBL/GenBank/DDBJ databases">
        <authorList>
            <person name="de Groot N.N."/>
        </authorList>
    </citation>
    <scope>NUCLEOTIDE SEQUENCE [LARGE SCALE GENOMIC DNA]</scope>
    <source>
        <strain evidence="7 8">DSM 14858</strain>
    </source>
</reference>
<evidence type="ECO:0000256" key="4">
    <source>
        <dbReference type="ARBA" id="ARBA00023014"/>
    </source>
</evidence>
<organism evidence="7 8">
    <name type="scientific">Jannaschia helgolandensis</name>
    <dbReference type="NCBI Taxonomy" id="188906"/>
    <lineage>
        <taxon>Bacteria</taxon>
        <taxon>Pseudomonadati</taxon>
        <taxon>Pseudomonadota</taxon>
        <taxon>Alphaproteobacteria</taxon>
        <taxon>Rhodobacterales</taxon>
        <taxon>Roseobacteraceae</taxon>
        <taxon>Jannaschia</taxon>
    </lineage>
</organism>
<proteinExistence type="predicted"/>
<protein>
    <submittedName>
        <fullName evidence="7">4Fe-4S dicluster domain-containing protein</fullName>
    </submittedName>
</protein>
<sequence length="639" mass="67092">MAGHLVLCSCAGSQTLDADGLSTATGRTCSRVHDALCLAAPDVVARAFADVDTIMACGQEAEALTALAQEVGAPAPRFTDIRDRAGWGGGDPMPKQAALLAEAALTPPEPRVLDVVSEGLCLIVGPADLALAAATRLQDALTVTVLLSEGADAPQDRRFDAVSGRICRASGALGGFEITLDALRQIDPSGAEITFGAPRDGAKSHCDVILDLTGGTPLFPAHHKRDGYLRPDPKNPLAVADAVLEASQMVGTFEKVLHVRTEPSLCAHSRAGITGCTNCLDLCPTGAILPDGDHVTIDPMACAGCGACSSVCPSGAVSYDAPPVDDIFRRIEVLARTFRKHGVTPTLLVHDDYGREMIALSARHGGGLPDHAVPLHLPAIAVFGHAEMMAALGAGFARVDILPSPQTERDPINGQIMLANALAGRDAVRLAEVADPDALEHATGEAFSPVDYDTILPLGTRRQVTRVAAATMHDDTPVLPLPKGAPYGAVIVDTDACTLCLSCVSLCPSGALMDNPDRPELRFQEDACLQCGLCASLCPETAITLQPQLNLSPDALSPRILNQEEPAECVECGKPFGVASTIERIAGMLADKHPMFGAEKARMIRMCDTCRVNAMAHSTDNPFQSKPRPKTRTSDDYLN</sequence>
<dbReference type="Pfam" id="PF13187">
    <property type="entry name" value="Fer4_9"/>
    <property type="match status" value="1"/>
</dbReference>
<keyword evidence="4" id="KW-0411">Iron-sulfur</keyword>
<keyword evidence="2" id="KW-0479">Metal-binding</keyword>
<evidence type="ECO:0000256" key="2">
    <source>
        <dbReference type="ARBA" id="ARBA00022723"/>
    </source>
</evidence>
<dbReference type="STRING" id="188906.SAMN04488526_0560"/>
<feature type="domain" description="4Fe-4S ferredoxin-type" evidence="6">
    <location>
        <begin position="519"/>
        <end position="548"/>
    </location>
</feature>
<dbReference type="InterPro" id="IPR017900">
    <property type="entry name" value="4Fe4S_Fe_S_CS"/>
</dbReference>
<dbReference type="PROSITE" id="PS51379">
    <property type="entry name" value="4FE4S_FER_2"/>
    <property type="match status" value="3"/>
</dbReference>
<dbReference type="PANTHER" id="PTHR43687:SF4">
    <property type="entry name" value="BLR5484 PROTEIN"/>
    <property type="match status" value="1"/>
</dbReference>
<feature type="domain" description="4Fe-4S ferredoxin-type" evidence="6">
    <location>
        <begin position="488"/>
        <end position="517"/>
    </location>
</feature>
<evidence type="ECO:0000256" key="3">
    <source>
        <dbReference type="ARBA" id="ARBA00023004"/>
    </source>
</evidence>
<dbReference type="Proteomes" id="UP000199283">
    <property type="component" value="Unassembled WGS sequence"/>
</dbReference>
<evidence type="ECO:0000313" key="7">
    <source>
        <dbReference type="EMBL" id="SEK43178.1"/>
    </source>
</evidence>
<name>A0A1H7GYR7_9RHOB</name>
<dbReference type="Gene3D" id="3.30.70.20">
    <property type="match status" value="2"/>
</dbReference>
<evidence type="ECO:0000256" key="1">
    <source>
        <dbReference type="ARBA" id="ARBA00022485"/>
    </source>
</evidence>
<gene>
    <name evidence="7" type="ORF">SAMN04488526_0560</name>
</gene>
<dbReference type="EMBL" id="FNZQ01000001">
    <property type="protein sequence ID" value="SEK43178.1"/>
    <property type="molecule type" value="Genomic_DNA"/>
</dbReference>
<keyword evidence="1" id="KW-0004">4Fe-4S</keyword>
<dbReference type="OrthoDB" id="9800445at2"/>
<evidence type="ECO:0000256" key="5">
    <source>
        <dbReference type="SAM" id="MobiDB-lite"/>
    </source>
</evidence>
<dbReference type="GO" id="GO:0046872">
    <property type="term" value="F:metal ion binding"/>
    <property type="evidence" value="ECO:0007669"/>
    <property type="project" value="UniProtKB-KW"/>
</dbReference>
<dbReference type="Pfam" id="PF12838">
    <property type="entry name" value="Fer4_7"/>
    <property type="match status" value="1"/>
</dbReference>
<dbReference type="InterPro" id="IPR017896">
    <property type="entry name" value="4Fe4S_Fe-S-bd"/>
</dbReference>
<dbReference type="RefSeq" id="WP_092759549.1">
    <property type="nucleotide sequence ID" value="NZ_FNZQ01000001.1"/>
</dbReference>
<keyword evidence="3" id="KW-0408">Iron</keyword>
<feature type="domain" description="4Fe-4S ferredoxin-type" evidence="6">
    <location>
        <begin position="293"/>
        <end position="322"/>
    </location>
</feature>
<keyword evidence="8" id="KW-1185">Reference proteome</keyword>
<dbReference type="InterPro" id="IPR050572">
    <property type="entry name" value="Fe-S_Ferredoxin"/>
</dbReference>
<dbReference type="AlphaFoldDB" id="A0A1H7GYR7"/>
<evidence type="ECO:0000313" key="8">
    <source>
        <dbReference type="Proteomes" id="UP000199283"/>
    </source>
</evidence>